<feature type="region of interest" description="Disordered" evidence="1">
    <location>
        <begin position="1"/>
        <end position="91"/>
    </location>
</feature>
<comment type="caution">
    <text evidence="2">The sequence shown here is derived from an EMBL/GenBank/DDBJ whole genome shotgun (WGS) entry which is preliminary data.</text>
</comment>
<accession>A0AA40BDB3</accession>
<protein>
    <submittedName>
        <fullName evidence="2">Uncharacterized protein</fullName>
    </submittedName>
</protein>
<keyword evidence="3" id="KW-1185">Reference proteome</keyword>
<evidence type="ECO:0000313" key="3">
    <source>
        <dbReference type="Proteomes" id="UP001172102"/>
    </source>
</evidence>
<dbReference type="EMBL" id="JAUKUA010000001">
    <property type="protein sequence ID" value="KAK0732148.1"/>
    <property type="molecule type" value="Genomic_DNA"/>
</dbReference>
<name>A0AA40BDB3_9PEZI</name>
<dbReference type="AlphaFoldDB" id="A0AA40BDB3"/>
<feature type="compositionally biased region" description="Polar residues" evidence="1">
    <location>
        <begin position="29"/>
        <end position="40"/>
    </location>
</feature>
<feature type="compositionally biased region" description="Acidic residues" evidence="1">
    <location>
        <begin position="356"/>
        <end position="365"/>
    </location>
</feature>
<evidence type="ECO:0000313" key="2">
    <source>
        <dbReference type="EMBL" id="KAK0732148.1"/>
    </source>
</evidence>
<organism evidence="2 3">
    <name type="scientific">Lasiosphaeris hirsuta</name>
    <dbReference type="NCBI Taxonomy" id="260670"/>
    <lineage>
        <taxon>Eukaryota</taxon>
        <taxon>Fungi</taxon>
        <taxon>Dikarya</taxon>
        <taxon>Ascomycota</taxon>
        <taxon>Pezizomycotina</taxon>
        <taxon>Sordariomycetes</taxon>
        <taxon>Sordariomycetidae</taxon>
        <taxon>Sordariales</taxon>
        <taxon>Lasiosphaeriaceae</taxon>
        <taxon>Lasiosphaeris</taxon>
    </lineage>
</organism>
<proteinExistence type="predicted"/>
<feature type="compositionally biased region" description="Low complexity" evidence="1">
    <location>
        <begin position="45"/>
        <end position="61"/>
    </location>
</feature>
<evidence type="ECO:0000256" key="1">
    <source>
        <dbReference type="SAM" id="MobiDB-lite"/>
    </source>
</evidence>
<dbReference type="Proteomes" id="UP001172102">
    <property type="component" value="Unassembled WGS sequence"/>
</dbReference>
<feature type="region of interest" description="Disordered" evidence="1">
    <location>
        <begin position="352"/>
        <end position="375"/>
    </location>
</feature>
<feature type="compositionally biased region" description="Polar residues" evidence="1">
    <location>
        <begin position="62"/>
        <end position="91"/>
    </location>
</feature>
<sequence>MGSASQKRPHEDDSISVSTSPQQPPPNANGRQSIGPGQSQKKQRTSMTPSQRPPSQQSTQQNAKAKQTAGLSTSQQQRTKSTPAPASRTSLAANTDLEVALLSQQSDHDTIAGIGPPKPSNIVGLPTLISRLPISVCRNVIVALPPRDVRNLLIHLVAQQQQTRAASQLATAYDNLNAPCADRLVAFDALVSTIKTTLEPYERDRNEAPLEDAVETEYLAALRKVLTAPQGVSVNVRLLHSSALTPASFGTKINALRALLQVTMYLITGGLLFMRGQRELFDEGPTAGAFLNICDSLTEPEKKMAFAQIGQELKLQATEFEKNSVFNDIVDAYCVLERGSKVVVEMQAVPMGPMEGDADSPEGGDDWNGADVLGY</sequence>
<reference evidence="2" key="1">
    <citation type="submission" date="2023-06" db="EMBL/GenBank/DDBJ databases">
        <title>Genome-scale phylogeny and comparative genomics of the fungal order Sordariales.</title>
        <authorList>
            <consortium name="Lawrence Berkeley National Laboratory"/>
            <person name="Hensen N."/>
            <person name="Bonometti L."/>
            <person name="Westerberg I."/>
            <person name="Brannstrom I.O."/>
            <person name="Guillou S."/>
            <person name="Cros-Aarteil S."/>
            <person name="Calhoun S."/>
            <person name="Haridas S."/>
            <person name="Kuo A."/>
            <person name="Mondo S."/>
            <person name="Pangilinan J."/>
            <person name="Riley R."/>
            <person name="Labutti K."/>
            <person name="Andreopoulos B."/>
            <person name="Lipzen A."/>
            <person name="Chen C."/>
            <person name="Yanf M."/>
            <person name="Daum C."/>
            <person name="Ng V."/>
            <person name="Clum A."/>
            <person name="Steindorff A."/>
            <person name="Ohm R."/>
            <person name="Martin F."/>
            <person name="Silar P."/>
            <person name="Natvig D."/>
            <person name="Lalanne C."/>
            <person name="Gautier V."/>
            <person name="Ament-Velasquez S.L."/>
            <person name="Kruys A."/>
            <person name="Hutchinson M.I."/>
            <person name="Powell A.J."/>
            <person name="Barry K."/>
            <person name="Miller A.N."/>
            <person name="Grigoriev I.V."/>
            <person name="Debuchy R."/>
            <person name="Gladieux P."/>
            <person name="Thoren M.H."/>
            <person name="Johannesson H."/>
        </authorList>
    </citation>
    <scope>NUCLEOTIDE SEQUENCE</scope>
    <source>
        <strain evidence="2">SMH4607-1</strain>
    </source>
</reference>
<gene>
    <name evidence="2" type="ORF">B0H67DRAFT_549767</name>
</gene>